<dbReference type="InterPro" id="IPR023214">
    <property type="entry name" value="HAD_sf"/>
</dbReference>
<keyword evidence="4" id="KW-0460">Magnesium</keyword>
<keyword evidence="3" id="KW-0479">Metal-binding</keyword>
<dbReference type="SFLD" id="SFLDS00003">
    <property type="entry name" value="Haloacid_Dehalogenase"/>
    <property type="match status" value="1"/>
</dbReference>
<dbReference type="RefSeq" id="WP_346105743.1">
    <property type="nucleotide sequence ID" value="NZ_BAAAMU010000021.1"/>
</dbReference>
<evidence type="ECO:0000256" key="5">
    <source>
        <dbReference type="ARBA" id="ARBA00023277"/>
    </source>
</evidence>
<dbReference type="PANTHER" id="PTHR46193:SF18">
    <property type="entry name" value="HEXITOL PHOSPHATASE B"/>
    <property type="match status" value="1"/>
</dbReference>
<gene>
    <name evidence="6" type="ORF">GCM10009733_033920</name>
</gene>
<evidence type="ECO:0000256" key="3">
    <source>
        <dbReference type="ARBA" id="ARBA00022723"/>
    </source>
</evidence>
<protein>
    <submittedName>
        <fullName evidence="6">HAD family phosphatase</fullName>
    </submittedName>
</protein>
<dbReference type="InterPro" id="IPR036412">
    <property type="entry name" value="HAD-like_sf"/>
</dbReference>
<organism evidence="6 7">
    <name type="scientific">Nonomuraea maheshkhaliensis</name>
    <dbReference type="NCBI Taxonomy" id="419590"/>
    <lineage>
        <taxon>Bacteria</taxon>
        <taxon>Bacillati</taxon>
        <taxon>Actinomycetota</taxon>
        <taxon>Actinomycetes</taxon>
        <taxon>Streptosporangiales</taxon>
        <taxon>Streptosporangiaceae</taxon>
        <taxon>Nonomuraea</taxon>
    </lineage>
</organism>
<accession>A0ABP4R3L6</accession>
<comment type="caution">
    <text evidence="6">The sequence shown here is derived from an EMBL/GenBank/DDBJ whole genome shotgun (WGS) entry which is preliminary data.</text>
</comment>
<dbReference type="EMBL" id="BAAAMU010000021">
    <property type="protein sequence ID" value="GAA1634117.1"/>
    <property type="molecule type" value="Genomic_DNA"/>
</dbReference>
<dbReference type="SUPFAM" id="SSF56784">
    <property type="entry name" value="HAD-like"/>
    <property type="match status" value="1"/>
</dbReference>
<dbReference type="CDD" id="cd07505">
    <property type="entry name" value="HAD_BPGM-like"/>
    <property type="match status" value="1"/>
</dbReference>
<comment type="cofactor">
    <cofactor evidence="1">
        <name>Mg(2+)</name>
        <dbReference type="ChEBI" id="CHEBI:18420"/>
    </cofactor>
</comment>
<evidence type="ECO:0000256" key="2">
    <source>
        <dbReference type="ARBA" id="ARBA00006171"/>
    </source>
</evidence>
<keyword evidence="5" id="KW-0119">Carbohydrate metabolism</keyword>
<sequence>MRSELAVPSRRAGPDAVLLDMDGTLVDTEGLWWQAVAAVAGRPLTEADTPYVLGRTIEDVARHLGEPGLTPRLTAAFGERVARDLTVVAGAAELLSGLAAAAIPTALVSASPRSIVELVLPRLGHAFDLVIADEDTPRGKPWPDPYLEAARRLGTVPSRCVAVEDSPAGIAAASAAGCLVLVAGPENGLPSLDHLRESFTCFPGGCPGGNAEGARDER</sequence>
<dbReference type="SFLD" id="SFLDG01129">
    <property type="entry name" value="C1.5:_HAD__Beta-PGM__Phosphata"/>
    <property type="match status" value="1"/>
</dbReference>
<dbReference type="Gene3D" id="3.40.50.1000">
    <property type="entry name" value="HAD superfamily/HAD-like"/>
    <property type="match status" value="1"/>
</dbReference>
<evidence type="ECO:0000313" key="7">
    <source>
        <dbReference type="Proteomes" id="UP001500064"/>
    </source>
</evidence>
<dbReference type="Pfam" id="PF00702">
    <property type="entry name" value="Hydrolase"/>
    <property type="match status" value="1"/>
</dbReference>
<dbReference type="InterPro" id="IPR051600">
    <property type="entry name" value="Beta-PGM-like"/>
</dbReference>
<dbReference type="PANTHER" id="PTHR46193">
    <property type="entry name" value="6-PHOSPHOGLUCONATE PHOSPHATASE"/>
    <property type="match status" value="1"/>
</dbReference>
<dbReference type="Proteomes" id="UP001500064">
    <property type="component" value="Unassembled WGS sequence"/>
</dbReference>
<reference evidence="7" key="1">
    <citation type="journal article" date="2019" name="Int. J. Syst. Evol. Microbiol.">
        <title>The Global Catalogue of Microorganisms (GCM) 10K type strain sequencing project: providing services to taxonomists for standard genome sequencing and annotation.</title>
        <authorList>
            <consortium name="The Broad Institute Genomics Platform"/>
            <consortium name="The Broad Institute Genome Sequencing Center for Infectious Disease"/>
            <person name="Wu L."/>
            <person name="Ma J."/>
        </authorList>
    </citation>
    <scope>NUCLEOTIDE SEQUENCE [LARGE SCALE GENOMIC DNA]</scope>
    <source>
        <strain evidence="7">JCM 13929</strain>
    </source>
</reference>
<evidence type="ECO:0000313" key="6">
    <source>
        <dbReference type="EMBL" id="GAA1634117.1"/>
    </source>
</evidence>
<keyword evidence="7" id="KW-1185">Reference proteome</keyword>
<comment type="similarity">
    <text evidence="2">Belongs to the HAD-like hydrolase superfamily. CbbY/CbbZ/Gph/YieH family.</text>
</comment>
<evidence type="ECO:0000256" key="4">
    <source>
        <dbReference type="ARBA" id="ARBA00022842"/>
    </source>
</evidence>
<name>A0ABP4R3L6_9ACTN</name>
<dbReference type="InterPro" id="IPR006439">
    <property type="entry name" value="HAD-SF_hydro_IA"/>
</dbReference>
<dbReference type="InterPro" id="IPR023198">
    <property type="entry name" value="PGP-like_dom2"/>
</dbReference>
<evidence type="ECO:0000256" key="1">
    <source>
        <dbReference type="ARBA" id="ARBA00001946"/>
    </source>
</evidence>
<dbReference type="Gene3D" id="1.10.150.240">
    <property type="entry name" value="Putative phosphatase, domain 2"/>
    <property type="match status" value="1"/>
</dbReference>
<proteinExistence type="inferred from homology"/>
<dbReference type="NCBIfam" id="TIGR01509">
    <property type="entry name" value="HAD-SF-IA-v3"/>
    <property type="match status" value="1"/>
</dbReference>